<organism evidence="1 2">
    <name type="scientific">Candidatus Ordinivivax streblomastigis</name>
    <dbReference type="NCBI Taxonomy" id="2540710"/>
    <lineage>
        <taxon>Bacteria</taxon>
        <taxon>Pseudomonadati</taxon>
        <taxon>Bacteroidota</taxon>
        <taxon>Bacteroidia</taxon>
        <taxon>Bacteroidales</taxon>
        <taxon>Candidatus Ordinivivax</taxon>
    </lineage>
</organism>
<gene>
    <name evidence="1" type="ORF">EZS26_002504</name>
</gene>
<dbReference type="Proteomes" id="UP000324575">
    <property type="component" value="Unassembled WGS sequence"/>
</dbReference>
<evidence type="ECO:0000313" key="1">
    <source>
        <dbReference type="EMBL" id="KAA6301307.1"/>
    </source>
</evidence>
<comment type="caution">
    <text evidence="1">The sequence shown here is derived from an EMBL/GenBank/DDBJ whole genome shotgun (WGS) entry which is preliminary data.</text>
</comment>
<evidence type="ECO:0000313" key="2">
    <source>
        <dbReference type="Proteomes" id="UP000324575"/>
    </source>
</evidence>
<name>A0A5M8NXH5_9BACT</name>
<proteinExistence type="predicted"/>
<dbReference type="EMBL" id="SNRX01000021">
    <property type="protein sequence ID" value="KAA6301307.1"/>
    <property type="molecule type" value="Genomic_DNA"/>
</dbReference>
<sequence length="138" mass="16474">MERFFSLKHLTVEQLRDLYRDACKVGKQIIEYDEPGIEGHHEITLSEKMILENISPKNHNYLVYQKGMDDDVDCIRIGFGLTGYSFIRVYIEMDNSCLNQFAKDYSLDVWRQNEHGQMVEHHFNEFYLPEPMKRHNLN</sequence>
<accession>A0A5M8NXH5</accession>
<dbReference type="AlphaFoldDB" id="A0A5M8NXH5"/>
<reference evidence="1 2" key="1">
    <citation type="submission" date="2019-03" db="EMBL/GenBank/DDBJ databases">
        <title>Single cell metagenomics reveals metabolic interactions within the superorganism composed of flagellate Streblomastix strix and complex community of Bacteroidetes bacteria on its surface.</title>
        <authorList>
            <person name="Treitli S.C."/>
            <person name="Kolisko M."/>
            <person name="Husnik F."/>
            <person name="Keeling P."/>
            <person name="Hampl V."/>
        </authorList>
    </citation>
    <scope>NUCLEOTIDE SEQUENCE [LARGE SCALE GENOMIC DNA]</scope>
    <source>
        <strain evidence="1">St1</strain>
    </source>
</reference>
<protein>
    <submittedName>
        <fullName evidence="1">Uncharacterized protein</fullName>
    </submittedName>
</protein>